<dbReference type="InterPro" id="IPR011006">
    <property type="entry name" value="CheY-like_superfamily"/>
</dbReference>
<evidence type="ECO:0000256" key="3">
    <source>
        <dbReference type="ARBA" id="ARBA00023163"/>
    </source>
</evidence>
<evidence type="ECO:0000256" key="5">
    <source>
        <dbReference type="SAM" id="MobiDB-lite"/>
    </source>
</evidence>
<dbReference type="InterPro" id="IPR045279">
    <property type="entry name" value="ARR-like"/>
</dbReference>
<evidence type="ECO:0000256" key="2">
    <source>
        <dbReference type="ARBA" id="ARBA00023015"/>
    </source>
</evidence>
<evidence type="ECO:0000259" key="7">
    <source>
        <dbReference type="PROSITE" id="PS50110"/>
    </source>
</evidence>
<sequence length="341" mass="37045">MATAGEILRRNLTEGFDLSGDSQMRSGELHVLAVDDSHVDRKVIERLLKISSCKVTAVDSGTRALQYLGLDGEKSSVGFDNMKVNLIITDYSMPGMTGYELLKKIKESSTFREVPVVIMSSENILTRIDRCLEEGAEDYIVKPVKLSDVNRLKNVMMGGGERKETEEKENHKRTFSVEYNASSTPSPLPQLSQPFACNLASSQLPPLSPSSPLPLLTETIAAAAVATLAIAGILLFLYRFLVARRCTKGKENGSLRRKEVEMNREEFRQCGGNVKGLIVSENGVNPLPPPLPPKAGGSALSLKPPPAPISKQQEQGRGLNRGGGLKSNRWRANEAEAAALG</sequence>
<dbReference type="SUPFAM" id="SSF52172">
    <property type="entry name" value="CheY-like"/>
    <property type="match status" value="1"/>
</dbReference>
<keyword evidence="6" id="KW-0472">Membrane</keyword>
<evidence type="ECO:0000313" key="9">
    <source>
        <dbReference type="Proteomes" id="UP000290289"/>
    </source>
</evidence>
<dbReference type="GO" id="GO:0000160">
    <property type="term" value="P:phosphorelay signal transduction system"/>
    <property type="evidence" value="ECO:0007669"/>
    <property type="project" value="UniProtKB-KW"/>
</dbReference>
<keyword evidence="6" id="KW-0812">Transmembrane</keyword>
<dbReference type="AlphaFoldDB" id="A0A498JN28"/>
<gene>
    <name evidence="8" type="ORF">DVH24_008781</name>
</gene>
<keyword evidence="9" id="KW-1185">Reference proteome</keyword>
<evidence type="ECO:0000256" key="4">
    <source>
        <dbReference type="PROSITE-ProRule" id="PRU00169"/>
    </source>
</evidence>
<keyword evidence="6" id="KW-1133">Transmembrane helix</keyword>
<dbReference type="GO" id="GO:0009736">
    <property type="term" value="P:cytokinin-activated signaling pathway"/>
    <property type="evidence" value="ECO:0007669"/>
    <property type="project" value="InterPro"/>
</dbReference>
<dbReference type="PROSITE" id="PS50110">
    <property type="entry name" value="RESPONSE_REGULATORY"/>
    <property type="match status" value="1"/>
</dbReference>
<dbReference type="PANTHER" id="PTHR43874:SF62">
    <property type="entry name" value="TWO-COMPONENT RESPONSE REGULATOR ARR6"/>
    <property type="match status" value="1"/>
</dbReference>
<comment type="caution">
    <text evidence="8">The sequence shown here is derived from an EMBL/GenBank/DDBJ whole genome shotgun (WGS) entry which is preliminary data.</text>
</comment>
<dbReference type="SMART" id="SM00448">
    <property type="entry name" value="REC"/>
    <property type="match status" value="1"/>
</dbReference>
<name>A0A498JN28_MALDO</name>
<evidence type="ECO:0000256" key="6">
    <source>
        <dbReference type="SAM" id="Phobius"/>
    </source>
</evidence>
<keyword evidence="4" id="KW-0597">Phosphoprotein</keyword>
<dbReference type="EMBL" id="RDQH01000332">
    <property type="protein sequence ID" value="RXH96277.1"/>
    <property type="molecule type" value="Genomic_DNA"/>
</dbReference>
<feature type="domain" description="Response regulatory" evidence="7">
    <location>
        <begin position="30"/>
        <end position="157"/>
    </location>
</feature>
<evidence type="ECO:0000256" key="1">
    <source>
        <dbReference type="ARBA" id="ARBA00023012"/>
    </source>
</evidence>
<dbReference type="CDD" id="cd17581">
    <property type="entry name" value="REC_typeA_ARR"/>
    <property type="match status" value="1"/>
</dbReference>
<feature type="region of interest" description="Disordered" evidence="5">
    <location>
        <begin position="284"/>
        <end position="341"/>
    </location>
</feature>
<reference evidence="8 9" key="1">
    <citation type="submission" date="2018-10" db="EMBL/GenBank/DDBJ databases">
        <title>A high-quality apple genome assembly.</title>
        <authorList>
            <person name="Hu J."/>
        </authorList>
    </citation>
    <scope>NUCLEOTIDE SEQUENCE [LARGE SCALE GENOMIC DNA]</scope>
    <source>
        <strain evidence="9">cv. HFTH1</strain>
        <tissue evidence="8">Young leaf</tissue>
    </source>
</reference>
<keyword evidence="2" id="KW-0805">Transcription regulation</keyword>
<organism evidence="8 9">
    <name type="scientific">Malus domestica</name>
    <name type="common">Apple</name>
    <name type="synonym">Pyrus malus</name>
    <dbReference type="NCBI Taxonomy" id="3750"/>
    <lineage>
        <taxon>Eukaryota</taxon>
        <taxon>Viridiplantae</taxon>
        <taxon>Streptophyta</taxon>
        <taxon>Embryophyta</taxon>
        <taxon>Tracheophyta</taxon>
        <taxon>Spermatophyta</taxon>
        <taxon>Magnoliopsida</taxon>
        <taxon>eudicotyledons</taxon>
        <taxon>Gunneridae</taxon>
        <taxon>Pentapetalae</taxon>
        <taxon>rosids</taxon>
        <taxon>fabids</taxon>
        <taxon>Rosales</taxon>
        <taxon>Rosaceae</taxon>
        <taxon>Amygdaloideae</taxon>
        <taxon>Maleae</taxon>
        <taxon>Malus</taxon>
    </lineage>
</organism>
<dbReference type="STRING" id="3750.A0A498JN28"/>
<dbReference type="Proteomes" id="UP000290289">
    <property type="component" value="Chromosome 6"/>
</dbReference>
<keyword evidence="3" id="KW-0804">Transcription</keyword>
<feature type="modified residue" description="4-aspartylphosphate" evidence="4">
    <location>
        <position position="90"/>
    </location>
</feature>
<feature type="transmembrane region" description="Helical" evidence="6">
    <location>
        <begin position="220"/>
        <end position="241"/>
    </location>
</feature>
<dbReference type="PANTHER" id="PTHR43874">
    <property type="entry name" value="TWO-COMPONENT RESPONSE REGULATOR"/>
    <property type="match status" value="1"/>
</dbReference>
<keyword evidence="1" id="KW-0902">Two-component regulatory system</keyword>
<dbReference type="Gene3D" id="3.40.50.2300">
    <property type="match status" value="1"/>
</dbReference>
<proteinExistence type="predicted"/>
<protein>
    <recommendedName>
        <fullName evidence="7">Response regulatory domain-containing protein</fullName>
    </recommendedName>
</protein>
<evidence type="ECO:0000313" key="8">
    <source>
        <dbReference type="EMBL" id="RXH96277.1"/>
    </source>
</evidence>
<dbReference type="InterPro" id="IPR001789">
    <property type="entry name" value="Sig_transdc_resp-reg_receiver"/>
</dbReference>
<accession>A0A498JN28</accession>
<dbReference type="Pfam" id="PF00072">
    <property type="entry name" value="Response_reg"/>
    <property type="match status" value="1"/>
</dbReference>